<evidence type="ECO:0000256" key="1">
    <source>
        <dbReference type="SAM" id="MobiDB-lite"/>
    </source>
</evidence>
<dbReference type="EMBL" id="JARQWQ010000061">
    <property type="protein sequence ID" value="KAK2555675.1"/>
    <property type="molecule type" value="Genomic_DNA"/>
</dbReference>
<sequence length="123" mass="14490">MLKPRLYDPEEVLPKLNERQRKQELQHEKTAKELSPLRNGELWKPVTITEILPSPRSYKVETERREYRRNRRHLLRTQEPEASEFACTVPSEEDVTDTEVHMSGAGALQSPSQNVYGYYHTLR</sequence>
<keyword evidence="3" id="KW-1185">Reference proteome</keyword>
<reference evidence="2" key="2">
    <citation type="journal article" date="2023" name="Science">
        <title>Genomic signatures of disease resistance in endangered staghorn corals.</title>
        <authorList>
            <person name="Vollmer S.V."/>
            <person name="Selwyn J.D."/>
            <person name="Despard B.A."/>
            <person name="Roesel C.L."/>
        </authorList>
    </citation>
    <scope>NUCLEOTIDE SEQUENCE</scope>
    <source>
        <strain evidence="2">K2</strain>
    </source>
</reference>
<evidence type="ECO:0000313" key="3">
    <source>
        <dbReference type="Proteomes" id="UP001249851"/>
    </source>
</evidence>
<feature type="region of interest" description="Disordered" evidence="1">
    <location>
        <begin position="1"/>
        <end position="28"/>
    </location>
</feature>
<protein>
    <submittedName>
        <fullName evidence="2">Uncharacterized protein</fullName>
    </submittedName>
</protein>
<organism evidence="2 3">
    <name type="scientific">Acropora cervicornis</name>
    <name type="common">Staghorn coral</name>
    <dbReference type="NCBI Taxonomy" id="6130"/>
    <lineage>
        <taxon>Eukaryota</taxon>
        <taxon>Metazoa</taxon>
        <taxon>Cnidaria</taxon>
        <taxon>Anthozoa</taxon>
        <taxon>Hexacorallia</taxon>
        <taxon>Scleractinia</taxon>
        <taxon>Astrocoeniina</taxon>
        <taxon>Acroporidae</taxon>
        <taxon>Acropora</taxon>
    </lineage>
</organism>
<dbReference type="Proteomes" id="UP001249851">
    <property type="component" value="Unassembled WGS sequence"/>
</dbReference>
<gene>
    <name evidence="2" type="ORF">P5673_022702</name>
</gene>
<comment type="caution">
    <text evidence="2">The sequence shown here is derived from an EMBL/GenBank/DDBJ whole genome shotgun (WGS) entry which is preliminary data.</text>
</comment>
<name>A0AAD9Q6L3_ACRCE</name>
<dbReference type="AlphaFoldDB" id="A0AAD9Q6L3"/>
<proteinExistence type="predicted"/>
<evidence type="ECO:0000313" key="2">
    <source>
        <dbReference type="EMBL" id="KAK2555675.1"/>
    </source>
</evidence>
<reference evidence="2" key="1">
    <citation type="journal article" date="2023" name="G3 (Bethesda)">
        <title>Whole genome assembly and annotation of the endangered Caribbean coral Acropora cervicornis.</title>
        <authorList>
            <person name="Selwyn J.D."/>
            <person name="Vollmer S.V."/>
        </authorList>
    </citation>
    <scope>NUCLEOTIDE SEQUENCE</scope>
    <source>
        <strain evidence="2">K2</strain>
    </source>
</reference>
<accession>A0AAD9Q6L3</accession>